<sequence>MDFNYLTWIIFLPVVGAILIAFIPGLTSRAIKYLAAIFTFASLALSVFVFAIFDKSLGAAGVIQFEENLSWIPAINAHYHLGVDGLSLPLVILMTFLGFLVVLISWKINLRPREYFAWLLLLETSILGVFCSLDLLLFFLFWEIEIIPMYFLITIWGTGRKEYSAIKYVVFTLFGSAFMLAGILSLYFTTGSLSMLEIASGGLESLRAVIPVAAIFFFLLIGFAVKLPV</sequence>
<reference evidence="3" key="1">
    <citation type="journal article" date="2014" name="Front. Microbiol.">
        <title>High frequency of phylogenetically diverse reductive dehalogenase-homologous genes in deep subseafloor sedimentary metagenomes.</title>
        <authorList>
            <person name="Kawai M."/>
            <person name="Futagami T."/>
            <person name="Toyoda A."/>
            <person name="Takaki Y."/>
            <person name="Nishi S."/>
            <person name="Hori S."/>
            <person name="Arai W."/>
            <person name="Tsubouchi T."/>
            <person name="Morono Y."/>
            <person name="Uchiyama I."/>
            <person name="Ito T."/>
            <person name="Fujiyama A."/>
            <person name="Inagaki F."/>
            <person name="Takami H."/>
        </authorList>
    </citation>
    <scope>NUCLEOTIDE SEQUENCE</scope>
    <source>
        <strain evidence="3">Expedition CK06-06</strain>
    </source>
</reference>
<feature type="non-terminal residue" evidence="3">
    <location>
        <position position="229"/>
    </location>
</feature>
<organism evidence="3">
    <name type="scientific">marine sediment metagenome</name>
    <dbReference type="NCBI Taxonomy" id="412755"/>
    <lineage>
        <taxon>unclassified sequences</taxon>
        <taxon>metagenomes</taxon>
        <taxon>ecological metagenomes</taxon>
    </lineage>
</organism>
<dbReference type="GO" id="GO:0048039">
    <property type="term" value="F:ubiquinone binding"/>
    <property type="evidence" value="ECO:0007669"/>
    <property type="project" value="TreeGrafter"/>
</dbReference>
<evidence type="ECO:0000259" key="2">
    <source>
        <dbReference type="Pfam" id="PF00361"/>
    </source>
</evidence>
<feature type="transmembrane region" description="Helical" evidence="1">
    <location>
        <begin position="33"/>
        <end position="53"/>
    </location>
</feature>
<dbReference type="InterPro" id="IPR001750">
    <property type="entry name" value="ND/Mrp_TM"/>
</dbReference>
<gene>
    <name evidence="3" type="ORF">S12H4_17033</name>
</gene>
<dbReference type="AlphaFoldDB" id="X1RPZ4"/>
<dbReference type="GO" id="GO:0042773">
    <property type="term" value="P:ATP synthesis coupled electron transport"/>
    <property type="evidence" value="ECO:0007669"/>
    <property type="project" value="InterPro"/>
</dbReference>
<dbReference type="PANTHER" id="PTHR43507:SF1">
    <property type="entry name" value="NADH-UBIQUINONE OXIDOREDUCTASE CHAIN 4"/>
    <property type="match status" value="1"/>
</dbReference>
<keyword evidence="1" id="KW-1133">Transmembrane helix</keyword>
<dbReference type="PRINTS" id="PR01437">
    <property type="entry name" value="NUOXDRDTASE4"/>
</dbReference>
<protein>
    <recommendedName>
        <fullName evidence="2">NADH:quinone oxidoreductase/Mrp antiporter transmembrane domain-containing protein</fullName>
    </recommendedName>
</protein>
<evidence type="ECO:0000256" key="1">
    <source>
        <dbReference type="SAM" id="Phobius"/>
    </source>
</evidence>
<feature type="transmembrane region" description="Helical" evidence="1">
    <location>
        <begin position="139"/>
        <end position="156"/>
    </location>
</feature>
<feature type="transmembrane region" description="Helical" evidence="1">
    <location>
        <begin position="208"/>
        <end position="227"/>
    </location>
</feature>
<feature type="domain" description="NADH:quinone oxidoreductase/Mrp antiporter transmembrane" evidence="2">
    <location>
        <begin position="132"/>
        <end position="228"/>
    </location>
</feature>
<dbReference type="GO" id="GO:0008137">
    <property type="term" value="F:NADH dehydrogenase (ubiquinone) activity"/>
    <property type="evidence" value="ECO:0007669"/>
    <property type="project" value="InterPro"/>
</dbReference>
<feature type="transmembrane region" description="Helical" evidence="1">
    <location>
        <begin position="168"/>
        <end position="188"/>
    </location>
</feature>
<dbReference type="PANTHER" id="PTHR43507">
    <property type="entry name" value="NADH-UBIQUINONE OXIDOREDUCTASE CHAIN 4"/>
    <property type="match status" value="1"/>
</dbReference>
<dbReference type="EMBL" id="BARW01008287">
    <property type="protein sequence ID" value="GAI82728.1"/>
    <property type="molecule type" value="Genomic_DNA"/>
</dbReference>
<dbReference type="Pfam" id="PF00361">
    <property type="entry name" value="Proton_antipo_M"/>
    <property type="match status" value="1"/>
</dbReference>
<name>X1RPZ4_9ZZZZ</name>
<keyword evidence="1" id="KW-0472">Membrane</keyword>
<feature type="transmembrane region" description="Helical" evidence="1">
    <location>
        <begin position="86"/>
        <end position="106"/>
    </location>
</feature>
<evidence type="ECO:0000313" key="3">
    <source>
        <dbReference type="EMBL" id="GAI82728.1"/>
    </source>
</evidence>
<dbReference type="InterPro" id="IPR003918">
    <property type="entry name" value="NADH_UbQ_OxRdtase"/>
</dbReference>
<proteinExistence type="predicted"/>
<dbReference type="GO" id="GO:0003954">
    <property type="term" value="F:NADH dehydrogenase activity"/>
    <property type="evidence" value="ECO:0007669"/>
    <property type="project" value="TreeGrafter"/>
</dbReference>
<accession>X1RPZ4</accession>
<feature type="transmembrane region" description="Helical" evidence="1">
    <location>
        <begin position="6"/>
        <end position="26"/>
    </location>
</feature>
<feature type="transmembrane region" description="Helical" evidence="1">
    <location>
        <begin position="115"/>
        <end position="133"/>
    </location>
</feature>
<keyword evidence="1" id="KW-0812">Transmembrane</keyword>
<dbReference type="GO" id="GO:0015990">
    <property type="term" value="P:electron transport coupled proton transport"/>
    <property type="evidence" value="ECO:0007669"/>
    <property type="project" value="TreeGrafter"/>
</dbReference>
<comment type="caution">
    <text evidence="3">The sequence shown here is derived from an EMBL/GenBank/DDBJ whole genome shotgun (WGS) entry which is preliminary data.</text>
</comment>